<organism evidence="7 8">
    <name type="scientific">Paenibacillus sedimenti</name>
    <dbReference type="NCBI Taxonomy" id="2770274"/>
    <lineage>
        <taxon>Bacteria</taxon>
        <taxon>Bacillati</taxon>
        <taxon>Bacillota</taxon>
        <taxon>Bacilli</taxon>
        <taxon>Bacillales</taxon>
        <taxon>Paenibacillaceae</taxon>
        <taxon>Paenibacillus</taxon>
    </lineage>
</organism>
<evidence type="ECO:0000256" key="2">
    <source>
        <dbReference type="ARBA" id="ARBA00023235"/>
    </source>
</evidence>
<evidence type="ECO:0000313" key="7">
    <source>
        <dbReference type="EMBL" id="MBD0382012.1"/>
    </source>
</evidence>
<dbReference type="PROSITE" id="PS01149">
    <property type="entry name" value="PSI_RSU"/>
    <property type="match status" value="1"/>
</dbReference>
<dbReference type="InterPro" id="IPR006145">
    <property type="entry name" value="PsdUridine_synth_RsuA/RluA"/>
</dbReference>
<dbReference type="InterPro" id="IPR020094">
    <property type="entry name" value="TruA/RsuA/RluB/E/F_N"/>
</dbReference>
<sequence>MRINKFISETGVCSRREADKWVEAKRVTINGEVAGLGSVVGPGDEVRIDGKPIGAKKEHVYIALNKPVGITSTTEAHVKGNIVDFVGHSERIFPIGRLDKDSEGLILLTNNGDIVNQILRAENNHDKEYIVTVNRPITPMFLQGMASGVKILGTTTKPCEVYKVGERVFRIILTQGLNRQIRRMCEAFGYRVVRLQRVRIMHIHLGNLKLGKWRNLTQGEMQDLMQTLSQENPGKEKERSQANQTRK</sequence>
<dbReference type="Gene3D" id="3.10.290.10">
    <property type="entry name" value="RNA-binding S4 domain"/>
    <property type="match status" value="1"/>
</dbReference>
<dbReference type="CDD" id="cd00165">
    <property type="entry name" value="S4"/>
    <property type="match status" value="1"/>
</dbReference>
<gene>
    <name evidence="7" type="primary">rluF</name>
    <name evidence="7" type="ORF">ICC18_18000</name>
</gene>
<dbReference type="EMBL" id="JACVVD010000006">
    <property type="protein sequence ID" value="MBD0382012.1"/>
    <property type="molecule type" value="Genomic_DNA"/>
</dbReference>
<dbReference type="SMART" id="SM00363">
    <property type="entry name" value="S4"/>
    <property type="match status" value="1"/>
</dbReference>
<dbReference type="AlphaFoldDB" id="A0A926KR74"/>
<dbReference type="PROSITE" id="PS50889">
    <property type="entry name" value="S4"/>
    <property type="match status" value="1"/>
</dbReference>
<protein>
    <recommendedName>
        <fullName evidence="4">Pseudouridine synthase</fullName>
        <ecNumber evidence="4">5.4.99.-</ecNumber>
    </recommendedName>
</protein>
<reference evidence="7" key="1">
    <citation type="submission" date="2020-09" db="EMBL/GenBank/DDBJ databases">
        <title>Draft Genome Sequence of Paenibacillus sp. WST5.</title>
        <authorList>
            <person name="Bao Z."/>
        </authorList>
    </citation>
    <scope>NUCLEOTIDE SEQUENCE</scope>
    <source>
        <strain evidence="7">WST5</strain>
    </source>
</reference>
<dbReference type="NCBIfam" id="NF007784">
    <property type="entry name" value="PRK10475.1"/>
    <property type="match status" value="1"/>
</dbReference>
<dbReference type="Gene3D" id="3.30.70.580">
    <property type="entry name" value="Pseudouridine synthase I, catalytic domain, N-terminal subdomain"/>
    <property type="match status" value="1"/>
</dbReference>
<dbReference type="PANTHER" id="PTHR47683:SF2">
    <property type="entry name" value="RNA-BINDING S4 DOMAIN-CONTAINING PROTEIN"/>
    <property type="match status" value="1"/>
</dbReference>
<feature type="region of interest" description="Disordered" evidence="5">
    <location>
        <begin position="226"/>
        <end position="247"/>
    </location>
</feature>
<evidence type="ECO:0000256" key="4">
    <source>
        <dbReference type="RuleBase" id="RU003887"/>
    </source>
</evidence>
<dbReference type="GO" id="GO:0003723">
    <property type="term" value="F:RNA binding"/>
    <property type="evidence" value="ECO:0007669"/>
    <property type="project" value="UniProtKB-KW"/>
</dbReference>
<dbReference type="InterPro" id="IPR042092">
    <property type="entry name" value="PsdUridine_s_RsuA/RluB/E/F_cat"/>
</dbReference>
<dbReference type="SUPFAM" id="SSF55120">
    <property type="entry name" value="Pseudouridine synthase"/>
    <property type="match status" value="1"/>
</dbReference>
<dbReference type="InterPro" id="IPR020103">
    <property type="entry name" value="PsdUridine_synth_cat_dom_sf"/>
</dbReference>
<dbReference type="FunFam" id="3.30.70.1560:FF:000002">
    <property type="entry name" value="Pseudouridine synthase"/>
    <property type="match status" value="1"/>
</dbReference>
<feature type="domain" description="RNA-binding S4" evidence="6">
    <location>
        <begin position="1"/>
        <end position="59"/>
    </location>
</feature>
<keyword evidence="8" id="KW-1185">Reference proteome</keyword>
<dbReference type="InterPro" id="IPR050343">
    <property type="entry name" value="RsuA_PseudoU_synthase"/>
</dbReference>
<dbReference type="InterPro" id="IPR036986">
    <property type="entry name" value="S4_RNA-bd_sf"/>
</dbReference>
<evidence type="ECO:0000313" key="8">
    <source>
        <dbReference type="Proteomes" id="UP000650466"/>
    </source>
</evidence>
<keyword evidence="2 4" id="KW-0413">Isomerase</keyword>
<name>A0A926KR74_9BACL</name>
<dbReference type="GO" id="GO:0000455">
    <property type="term" value="P:enzyme-directed rRNA pseudouridine synthesis"/>
    <property type="evidence" value="ECO:0007669"/>
    <property type="project" value="UniProtKB-ARBA"/>
</dbReference>
<dbReference type="GO" id="GO:0120159">
    <property type="term" value="F:rRNA pseudouridine synthase activity"/>
    <property type="evidence" value="ECO:0007669"/>
    <property type="project" value="UniProtKB-ARBA"/>
</dbReference>
<dbReference type="RefSeq" id="WP_188175809.1">
    <property type="nucleotide sequence ID" value="NZ_JACVVD010000006.1"/>
</dbReference>
<dbReference type="InterPro" id="IPR002942">
    <property type="entry name" value="S4_RNA-bd"/>
</dbReference>
<evidence type="ECO:0000259" key="6">
    <source>
        <dbReference type="SMART" id="SM00363"/>
    </source>
</evidence>
<comment type="caution">
    <text evidence="7">The sequence shown here is derived from an EMBL/GenBank/DDBJ whole genome shotgun (WGS) entry which is preliminary data.</text>
</comment>
<evidence type="ECO:0000256" key="5">
    <source>
        <dbReference type="SAM" id="MobiDB-lite"/>
    </source>
</evidence>
<dbReference type="NCBIfam" id="TIGR00093">
    <property type="entry name" value="pseudouridine synthase"/>
    <property type="match status" value="1"/>
</dbReference>
<dbReference type="PANTHER" id="PTHR47683">
    <property type="entry name" value="PSEUDOURIDINE SYNTHASE FAMILY PROTEIN-RELATED"/>
    <property type="match status" value="1"/>
</dbReference>
<dbReference type="InterPro" id="IPR000748">
    <property type="entry name" value="PsdUridine_synth_RsuA/RluB/E/F"/>
</dbReference>
<dbReference type="Gene3D" id="3.30.70.1560">
    <property type="entry name" value="Alpha-L RNA-binding motif"/>
    <property type="match status" value="1"/>
</dbReference>
<dbReference type="Proteomes" id="UP000650466">
    <property type="component" value="Unassembled WGS sequence"/>
</dbReference>
<keyword evidence="3" id="KW-0694">RNA-binding</keyword>
<dbReference type="Pfam" id="PF01479">
    <property type="entry name" value="S4"/>
    <property type="match status" value="1"/>
</dbReference>
<dbReference type="EC" id="5.4.99.-" evidence="4"/>
<proteinExistence type="inferred from homology"/>
<accession>A0A926KR74</accession>
<evidence type="ECO:0000256" key="3">
    <source>
        <dbReference type="PROSITE-ProRule" id="PRU00182"/>
    </source>
</evidence>
<dbReference type="FunFam" id="3.10.290.10:FF:000003">
    <property type="entry name" value="Pseudouridine synthase"/>
    <property type="match status" value="1"/>
</dbReference>
<dbReference type="SUPFAM" id="SSF55174">
    <property type="entry name" value="Alpha-L RNA-binding motif"/>
    <property type="match status" value="1"/>
</dbReference>
<dbReference type="Pfam" id="PF00849">
    <property type="entry name" value="PseudoU_synth_2"/>
    <property type="match status" value="1"/>
</dbReference>
<dbReference type="CDD" id="cd02554">
    <property type="entry name" value="PseudoU_synth_RluF"/>
    <property type="match status" value="1"/>
</dbReference>
<dbReference type="InterPro" id="IPR018496">
    <property type="entry name" value="PsdUridine_synth_RsuA/RluB_CS"/>
</dbReference>
<evidence type="ECO:0000256" key="1">
    <source>
        <dbReference type="ARBA" id="ARBA00008348"/>
    </source>
</evidence>
<comment type="similarity">
    <text evidence="1 4">Belongs to the pseudouridine synthase RsuA family.</text>
</comment>